<dbReference type="PRINTS" id="PR00348">
    <property type="entry name" value="UBIQUITIN"/>
</dbReference>
<gene>
    <name evidence="2" type="ORF">HTAM1171_LOCUS3442</name>
</gene>
<dbReference type="PROSITE" id="PS50053">
    <property type="entry name" value="UBIQUITIN_2"/>
    <property type="match status" value="1"/>
</dbReference>
<accession>A0A7S2H4E9</accession>
<feature type="domain" description="Ubiquitin-like" evidence="1">
    <location>
        <begin position="2"/>
        <end position="77"/>
    </location>
</feature>
<proteinExistence type="predicted"/>
<dbReference type="AlphaFoldDB" id="A0A7S2H4E9"/>
<organism evidence="2">
    <name type="scientific">Helicotheca tamesis</name>
    <dbReference type="NCBI Taxonomy" id="374047"/>
    <lineage>
        <taxon>Eukaryota</taxon>
        <taxon>Sar</taxon>
        <taxon>Stramenopiles</taxon>
        <taxon>Ochrophyta</taxon>
        <taxon>Bacillariophyta</taxon>
        <taxon>Mediophyceae</taxon>
        <taxon>Lithodesmiophycidae</taxon>
        <taxon>Lithodesmiales</taxon>
        <taxon>Lithodesmiaceae</taxon>
        <taxon>Helicotheca</taxon>
    </lineage>
</organism>
<dbReference type="SMART" id="SM00213">
    <property type="entry name" value="UBQ"/>
    <property type="match status" value="1"/>
</dbReference>
<dbReference type="InterPro" id="IPR036533">
    <property type="entry name" value="BAG_dom_sf"/>
</dbReference>
<dbReference type="InterPro" id="IPR029071">
    <property type="entry name" value="Ubiquitin-like_domsf"/>
</dbReference>
<dbReference type="InterPro" id="IPR000626">
    <property type="entry name" value="Ubiquitin-like_dom"/>
</dbReference>
<protein>
    <recommendedName>
        <fullName evidence="1">Ubiquitin-like domain-containing protein</fullName>
    </recommendedName>
</protein>
<name>A0A7S2H4E9_9STRA</name>
<dbReference type="SUPFAM" id="SSF54236">
    <property type="entry name" value="Ubiquitin-like"/>
    <property type="match status" value="1"/>
</dbReference>
<dbReference type="Gene3D" id="3.10.20.90">
    <property type="entry name" value="Phosphatidylinositol 3-kinase Catalytic Subunit, Chain A, domain 1"/>
    <property type="match status" value="1"/>
</dbReference>
<sequence length="154" mass="17081">MDNLTLKVVGLGHTVSIDISPSATVRDLQKEVESQTSLPAAYQRLIFRGKKLDDDSRVLGQDNDGLGIEHRTRLMLLHNEFFAADKKGIDAINAQLSGIDDLEKKIKEGSLQHKVVDELITRICCNLDAVDTNGSERLRAMRKDAIRKAESLAN</sequence>
<dbReference type="InterPro" id="IPR003103">
    <property type="entry name" value="BAG_domain"/>
</dbReference>
<evidence type="ECO:0000259" key="1">
    <source>
        <dbReference type="PROSITE" id="PS50053"/>
    </source>
</evidence>
<dbReference type="Pfam" id="PF02179">
    <property type="entry name" value="BAG"/>
    <property type="match status" value="1"/>
</dbReference>
<dbReference type="EMBL" id="HBGV01005736">
    <property type="protein sequence ID" value="CAD9480151.1"/>
    <property type="molecule type" value="Transcribed_RNA"/>
</dbReference>
<dbReference type="Pfam" id="PF00240">
    <property type="entry name" value="ubiquitin"/>
    <property type="match status" value="1"/>
</dbReference>
<dbReference type="SUPFAM" id="SSF63491">
    <property type="entry name" value="BAG domain"/>
    <property type="match status" value="1"/>
</dbReference>
<dbReference type="CDD" id="cd17039">
    <property type="entry name" value="Ubl_ubiquitin_like"/>
    <property type="match status" value="1"/>
</dbReference>
<dbReference type="Gene3D" id="1.20.58.120">
    <property type="entry name" value="BAG domain"/>
    <property type="match status" value="1"/>
</dbReference>
<dbReference type="InterPro" id="IPR019956">
    <property type="entry name" value="Ubiquitin_dom"/>
</dbReference>
<evidence type="ECO:0000313" key="2">
    <source>
        <dbReference type="EMBL" id="CAD9480151.1"/>
    </source>
</evidence>
<dbReference type="GO" id="GO:0051087">
    <property type="term" value="F:protein-folding chaperone binding"/>
    <property type="evidence" value="ECO:0007669"/>
    <property type="project" value="InterPro"/>
</dbReference>
<reference evidence="2" key="1">
    <citation type="submission" date="2021-01" db="EMBL/GenBank/DDBJ databases">
        <authorList>
            <person name="Corre E."/>
            <person name="Pelletier E."/>
            <person name="Niang G."/>
            <person name="Scheremetjew M."/>
            <person name="Finn R."/>
            <person name="Kale V."/>
            <person name="Holt S."/>
            <person name="Cochrane G."/>
            <person name="Meng A."/>
            <person name="Brown T."/>
            <person name="Cohen L."/>
        </authorList>
    </citation>
    <scope>NUCLEOTIDE SEQUENCE</scope>
    <source>
        <strain evidence="2">CCMP826</strain>
    </source>
</reference>